<dbReference type="InterPro" id="IPR010982">
    <property type="entry name" value="Lambda_DNA-bd_dom_sf"/>
</dbReference>
<protein>
    <submittedName>
        <fullName evidence="3">Transcriptional regulator</fullName>
    </submittedName>
</protein>
<evidence type="ECO:0000313" key="4">
    <source>
        <dbReference type="Proteomes" id="UP000285970"/>
    </source>
</evidence>
<dbReference type="Gene3D" id="1.10.260.40">
    <property type="entry name" value="lambda repressor-like DNA-binding domains"/>
    <property type="match status" value="1"/>
</dbReference>
<reference evidence="3 4" key="1">
    <citation type="journal article" date="2018" name="Front. Microbiol.">
        <title>Novel Insights Into Bacterial Dimethylsulfoniopropionate Catabolism in the East China Sea.</title>
        <authorList>
            <person name="Liu J."/>
            <person name="Liu J."/>
            <person name="Zhang S.H."/>
            <person name="Liang J."/>
            <person name="Lin H."/>
            <person name="Song D."/>
            <person name="Yang G.P."/>
            <person name="Todd J.D."/>
            <person name="Zhang X.H."/>
        </authorList>
    </citation>
    <scope>NUCLEOTIDE SEQUENCE [LARGE SCALE GENOMIC DNA]</scope>
    <source>
        <strain evidence="3 4">ZYFD042</strain>
    </source>
</reference>
<name>A0A443J746_9MICO</name>
<feature type="region of interest" description="Disordered" evidence="1">
    <location>
        <begin position="68"/>
        <end position="99"/>
    </location>
</feature>
<dbReference type="AlphaFoldDB" id="A0A443J746"/>
<dbReference type="CDD" id="cd00093">
    <property type="entry name" value="HTH_XRE"/>
    <property type="match status" value="1"/>
</dbReference>
<evidence type="ECO:0000256" key="1">
    <source>
        <dbReference type="SAM" id="MobiDB-lite"/>
    </source>
</evidence>
<feature type="domain" description="HTH cro/C1-type" evidence="2">
    <location>
        <begin position="13"/>
        <end position="62"/>
    </location>
</feature>
<dbReference type="Proteomes" id="UP000285970">
    <property type="component" value="Unassembled WGS sequence"/>
</dbReference>
<comment type="caution">
    <text evidence="3">The sequence shown here is derived from an EMBL/GenBank/DDBJ whole genome shotgun (WGS) entry which is preliminary data.</text>
</comment>
<gene>
    <name evidence="3" type="ORF">D8Y23_13680</name>
</gene>
<dbReference type="EMBL" id="RBZY01000058">
    <property type="protein sequence ID" value="RWR16340.1"/>
    <property type="molecule type" value="Genomic_DNA"/>
</dbReference>
<dbReference type="PANTHER" id="PTHR37301:SF1">
    <property type="entry name" value="DNA-BINDING PROTEIN"/>
    <property type="match status" value="1"/>
</dbReference>
<dbReference type="PROSITE" id="PS50943">
    <property type="entry name" value="HTH_CROC1"/>
    <property type="match status" value="1"/>
</dbReference>
<dbReference type="GO" id="GO:0003677">
    <property type="term" value="F:DNA binding"/>
    <property type="evidence" value="ECO:0007669"/>
    <property type="project" value="InterPro"/>
</dbReference>
<dbReference type="PANTHER" id="PTHR37301">
    <property type="entry name" value="DNA-BINDING PROTEIN-RELATED"/>
    <property type="match status" value="1"/>
</dbReference>
<dbReference type="SMART" id="SM00530">
    <property type="entry name" value="HTH_XRE"/>
    <property type="match status" value="1"/>
</dbReference>
<dbReference type="OrthoDB" id="9805309at2"/>
<organism evidence="3 4">
    <name type="scientific">Microbacterium enclense</name>
    <dbReference type="NCBI Taxonomy" id="993073"/>
    <lineage>
        <taxon>Bacteria</taxon>
        <taxon>Bacillati</taxon>
        <taxon>Actinomycetota</taxon>
        <taxon>Actinomycetes</taxon>
        <taxon>Micrococcales</taxon>
        <taxon>Microbacteriaceae</taxon>
        <taxon>Microbacterium</taxon>
    </lineage>
</organism>
<dbReference type="RefSeq" id="WP_128218650.1">
    <property type="nucleotide sequence ID" value="NZ_RBZY01000058.1"/>
</dbReference>
<proteinExistence type="predicted"/>
<dbReference type="SUPFAM" id="SSF47413">
    <property type="entry name" value="lambda repressor-like DNA-binding domains"/>
    <property type="match status" value="1"/>
</dbReference>
<feature type="compositionally biased region" description="Pro residues" evidence="1">
    <location>
        <begin position="89"/>
        <end position="99"/>
    </location>
</feature>
<sequence>MPIVIDIDVMLARRKMSVGELAQRINITPANVAVLKNGRAKAVRFSTLDALCSALDCQPGDLLRWEPDDTALGAGARATEGPAATGLPSSPPHAPLPSA</sequence>
<evidence type="ECO:0000313" key="3">
    <source>
        <dbReference type="EMBL" id="RWR16340.1"/>
    </source>
</evidence>
<dbReference type="Pfam" id="PF13443">
    <property type="entry name" value="HTH_26"/>
    <property type="match status" value="1"/>
</dbReference>
<dbReference type="InterPro" id="IPR001387">
    <property type="entry name" value="Cro/C1-type_HTH"/>
</dbReference>
<accession>A0A443J746</accession>
<evidence type="ECO:0000259" key="2">
    <source>
        <dbReference type="PROSITE" id="PS50943"/>
    </source>
</evidence>